<dbReference type="PANTHER" id="PTHR45732:SF7">
    <property type="entry name" value="ADP-RIBOSYLATION FACTOR-LIKE PROTEIN 8"/>
    <property type="match status" value="1"/>
</dbReference>
<dbReference type="GO" id="GO:0005525">
    <property type="term" value="F:GTP binding"/>
    <property type="evidence" value="ECO:0007669"/>
    <property type="project" value="UniProtKB-KW"/>
</dbReference>
<dbReference type="SUPFAM" id="SSF52540">
    <property type="entry name" value="P-loop containing nucleoside triphosphate hydrolases"/>
    <property type="match status" value="1"/>
</dbReference>
<dbReference type="HOGENOM" id="CLU_1124843_0_0_1"/>
<accession>W1QLB1</accession>
<dbReference type="EMBL" id="AEOI02000001">
    <property type="protein sequence ID" value="ESX03586.1"/>
    <property type="molecule type" value="Genomic_DNA"/>
</dbReference>
<name>W1QLB1_OGAPD</name>
<dbReference type="PANTHER" id="PTHR45732">
    <property type="entry name" value="ADP-RIBOSYLATION FACTOR-LIKE PROTEIN 8"/>
    <property type="match status" value="1"/>
</dbReference>
<dbReference type="eggNOG" id="KOG0075">
    <property type="taxonomic scope" value="Eukaryota"/>
</dbReference>
<comment type="caution">
    <text evidence="4">The sequence shown here is derived from an EMBL/GenBank/DDBJ whole genome shotgun (WGS) entry which is preliminary data.</text>
</comment>
<dbReference type="OrthoDB" id="2011769at2759"/>
<organism evidence="4 5">
    <name type="scientific">Ogataea parapolymorpha (strain ATCC 26012 / BCRC 20466 / JCM 22074 / NRRL Y-7560 / DL-1)</name>
    <name type="common">Yeast</name>
    <name type="synonym">Hansenula polymorpha</name>
    <dbReference type="NCBI Taxonomy" id="871575"/>
    <lineage>
        <taxon>Eukaryota</taxon>
        <taxon>Fungi</taxon>
        <taxon>Dikarya</taxon>
        <taxon>Ascomycota</taxon>
        <taxon>Saccharomycotina</taxon>
        <taxon>Pichiomycetes</taxon>
        <taxon>Pichiales</taxon>
        <taxon>Pichiaceae</taxon>
        <taxon>Ogataea</taxon>
    </lineage>
</organism>
<evidence type="ECO:0008006" key="6">
    <source>
        <dbReference type="Google" id="ProtNLM"/>
    </source>
</evidence>
<dbReference type="STRING" id="871575.W1QLB1"/>
<keyword evidence="2 3" id="KW-0342">GTP-binding</keyword>
<dbReference type="AlphaFoldDB" id="W1QLB1"/>
<keyword evidence="5" id="KW-1185">Reference proteome</keyword>
<feature type="binding site" evidence="3">
    <location>
        <begin position="163"/>
        <end position="166"/>
    </location>
    <ligand>
        <name>GTP</name>
        <dbReference type="ChEBI" id="CHEBI:37565"/>
    </ligand>
</feature>
<dbReference type="InterPro" id="IPR027417">
    <property type="entry name" value="P-loop_NTPase"/>
</dbReference>
<reference evidence="4 5" key="1">
    <citation type="journal article" date="2013" name="BMC Genomics">
        <title>Genome sequence and analysis of methylotrophic yeast Hansenula polymorpha DL1.</title>
        <authorList>
            <person name="Ravin N.V."/>
            <person name="Eldarov M.A."/>
            <person name="Kadnikov V.V."/>
            <person name="Beletsky A.V."/>
            <person name="Schneider J."/>
            <person name="Mardanova E.S."/>
            <person name="Smekalova E.M."/>
            <person name="Zvereva M.I."/>
            <person name="Dontsova O.A."/>
            <person name="Mardanov A.V."/>
            <person name="Skryabin K.G."/>
        </authorList>
    </citation>
    <scope>NUCLEOTIDE SEQUENCE [LARGE SCALE GENOMIC DNA]</scope>
    <source>
        <strain evidence="5">ATCC 26012 / BCRC 20466 / JCM 22074 / NRRL Y-7560 / DL-1</strain>
    </source>
</reference>
<protein>
    <recommendedName>
        <fullName evidence="6">Signal recognition particle receptor subunit beta</fullName>
    </recommendedName>
</protein>
<dbReference type="KEGG" id="opa:HPODL_00081"/>
<dbReference type="Gene3D" id="3.40.50.300">
    <property type="entry name" value="P-loop containing nucleotide triphosphate hydrolases"/>
    <property type="match status" value="1"/>
</dbReference>
<evidence type="ECO:0000313" key="4">
    <source>
        <dbReference type="EMBL" id="ESX03586.1"/>
    </source>
</evidence>
<dbReference type="GO" id="GO:0003924">
    <property type="term" value="F:GTPase activity"/>
    <property type="evidence" value="ECO:0007669"/>
    <property type="project" value="InterPro"/>
</dbReference>
<keyword evidence="1 3" id="KW-0547">Nucleotide-binding</keyword>
<dbReference type="GeneID" id="25769556"/>
<evidence type="ECO:0000256" key="1">
    <source>
        <dbReference type="ARBA" id="ARBA00022741"/>
    </source>
</evidence>
<dbReference type="RefSeq" id="XP_013937002.1">
    <property type="nucleotide sequence ID" value="XM_014081527.1"/>
</dbReference>
<dbReference type="Pfam" id="PF00025">
    <property type="entry name" value="Arf"/>
    <property type="match status" value="1"/>
</dbReference>
<dbReference type="Proteomes" id="UP000008673">
    <property type="component" value="Unassembled WGS sequence"/>
</dbReference>
<evidence type="ECO:0000256" key="2">
    <source>
        <dbReference type="ARBA" id="ARBA00023134"/>
    </source>
</evidence>
<evidence type="ECO:0000313" key="5">
    <source>
        <dbReference type="Proteomes" id="UP000008673"/>
    </source>
</evidence>
<sequence>MVICCDWISNWVQPREYYQLDVALLGLRSAGKSSLVGVLKNNTFRTDTLPTLRKTTTTLRMHNLVTTPPTSAQISTETTPLLDANTKQPAPPSKLLLKIHDPSGQHKFQHLWTDIIASPQISLIIFLIDISDTLTIEEARTKLHEIILFNNKHRKLPMIVVCNKTDLVADYRYFVANKKTKNLKLNKPILGSNEDVMLEYLGVERHDTKLLLEGHTELLFDFKLRLVSLKSAQTDLQHDLVSLLTKR</sequence>
<proteinExistence type="predicted"/>
<dbReference type="InterPro" id="IPR006689">
    <property type="entry name" value="Small_GTPase_ARF/SAR"/>
</dbReference>
<feature type="binding site" evidence="3">
    <location>
        <position position="104"/>
    </location>
    <ligand>
        <name>GTP</name>
        <dbReference type="ChEBI" id="CHEBI:37565"/>
    </ligand>
</feature>
<gene>
    <name evidence="4" type="ORF">HPODL_00081</name>
</gene>
<evidence type="ECO:0000256" key="3">
    <source>
        <dbReference type="PIRSR" id="PIRSR606689-1"/>
    </source>
</evidence>